<sequence>MDATGSAWQMAIPVIINLLVALCLFLLVFVISRLLSLAFIKLLTMVGLDDLASKAGFKNVLLKGGVKQTTSQLLADGLYWSTIFIGTIAVAEYFQLAIGPVLVRFISFVGLVFLASIILGIGVLVATLISGIVRVLAANFGIESAGTISKVVFYLIVVIAFLVVLEQFGIRRESFMPQLGVIIGAVGLAAAIAFGLGCKDMAADFFYGIFKGK</sequence>
<dbReference type="Gene3D" id="1.10.287.1260">
    <property type="match status" value="1"/>
</dbReference>
<dbReference type="AlphaFoldDB" id="A0A1F4T4L7"/>
<evidence type="ECO:0000256" key="1">
    <source>
        <dbReference type="SAM" id="Phobius"/>
    </source>
</evidence>
<proteinExistence type="predicted"/>
<evidence type="ECO:0000313" key="3">
    <source>
        <dbReference type="Proteomes" id="UP000178602"/>
    </source>
</evidence>
<keyword evidence="1" id="KW-0472">Membrane</keyword>
<dbReference type="Proteomes" id="UP000178602">
    <property type="component" value="Unassembled WGS sequence"/>
</dbReference>
<keyword evidence="1" id="KW-0812">Transmembrane</keyword>
<keyword evidence="1" id="KW-1133">Transmembrane helix</keyword>
<feature type="transmembrane region" description="Helical" evidence="1">
    <location>
        <begin position="105"/>
        <end position="130"/>
    </location>
</feature>
<dbReference type="EMBL" id="MEUG01000001">
    <property type="protein sequence ID" value="OGC27648.1"/>
    <property type="molecule type" value="Genomic_DNA"/>
</dbReference>
<organism evidence="2 3">
    <name type="scientific">candidate division WOR-1 bacterium RIFOXYC12_FULL_54_18</name>
    <dbReference type="NCBI Taxonomy" id="1802584"/>
    <lineage>
        <taxon>Bacteria</taxon>
        <taxon>Bacillati</taxon>
        <taxon>Saganbacteria</taxon>
    </lineage>
</organism>
<protein>
    <submittedName>
        <fullName evidence="2">Uncharacterized protein</fullName>
    </submittedName>
</protein>
<reference evidence="2 3" key="1">
    <citation type="journal article" date="2016" name="Nat. Commun.">
        <title>Thousands of microbial genomes shed light on interconnected biogeochemical processes in an aquifer system.</title>
        <authorList>
            <person name="Anantharaman K."/>
            <person name="Brown C.T."/>
            <person name="Hug L.A."/>
            <person name="Sharon I."/>
            <person name="Castelle C.J."/>
            <person name="Probst A.J."/>
            <person name="Thomas B.C."/>
            <person name="Singh A."/>
            <person name="Wilkins M.J."/>
            <person name="Karaoz U."/>
            <person name="Brodie E.L."/>
            <person name="Williams K.H."/>
            <person name="Hubbard S.S."/>
            <person name="Banfield J.F."/>
        </authorList>
    </citation>
    <scope>NUCLEOTIDE SEQUENCE [LARGE SCALE GENOMIC DNA]</scope>
</reference>
<comment type="caution">
    <text evidence="2">The sequence shown here is derived from an EMBL/GenBank/DDBJ whole genome shotgun (WGS) entry which is preliminary data.</text>
</comment>
<feature type="transmembrane region" description="Helical" evidence="1">
    <location>
        <begin position="151"/>
        <end position="170"/>
    </location>
</feature>
<feature type="transmembrane region" description="Helical" evidence="1">
    <location>
        <begin position="12"/>
        <end position="35"/>
    </location>
</feature>
<feature type="transmembrane region" description="Helical" evidence="1">
    <location>
        <begin position="77"/>
        <end position="99"/>
    </location>
</feature>
<feature type="transmembrane region" description="Helical" evidence="1">
    <location>
        <begin position="176"/>
        <end position="196"/>
    </location>
</feature>
<name>A0A1F4T4L7_UNCSA</name>
<evidence type="ECO:0000313" key="2">
    <source>
        <dbReference type="EMBL" id="OGC27648.1"/>
    </source>
</evidence>
<gene>
    <name evidence="2" type="ORF">A3K49_01325</name>
</gene>
<accession>A0A1F4T4L7</accession>